<evidence type="ECO:0000256" key="1">
    <source>
        <dbReference type="SAM" id="MobiDB-lite"/>
    </source>
</evidence>
<gene>
    <name evidence="2" type="primary">RvY_12894-1</name>
    <name evidence="2" type="synonym">RvY_12894.1</name>
    <name evidence="2" type="ORF">RvY_12894</name>
</gene>
<feature type="compositionally biased region" description="Basic and acidic residues" evidence="1">
    <location>
        <begin position="60"/>
        <end position="73"/>
    </location>
</feature>
<dbReference type="AlphaFoldDB" id="A0A1D1VUP1"/>
<accession>A0A1D1VUP1</accession>
<evidence type="ECO:0000313" key="2">
    <source>
        <dbReference type="EMBL" id="GAV02309.1"/>
    </source>
</evidence>
<name>A0A1D1VUP1_RAMVA</name>
<feature type="region of interest" description="Disordered" evidence="1">
    <location>
        <begin position="1"/>
        <end position="75"/>
    </location>
</feature>
<comment type="caution">
    <text evidence="2">The sequence shown here is derived from an EMBL/GenBank/DDBJ whole genome shotgun (WGS) entry which is preliminary data.</text>
</comment>
<evidence type="ECO:0000313" key="3">
    <source>
        <dbReference type="Proteomes" id="UP000186922"/>
    </source>
</evidence>
<organism evidence="2 3">
    <name type="scientific">Ramazzottius varieornatus</name>
    <name type="common">Water bear</name>
    <name type="synonym">Tardigrade</name>
    <dbReference type="NCBI Taxonomy" id="947166"/>
    <lineage>
        <taxon>Eukaryota</taxon>
        <taxon>Metazoa</taxon>
        <taxon>Ecdysozoa</taxon>
        <taxon>Tardigrada</taxon>
        <taxon>Eutardigrada</taxon>
        <taxon>Parachela</taxon>
        <taxon>Hypsibioidea</taxon>
        <taxon>Ramazzottiidae</taxon>
        <taxon>Ramazzottius</taxon>
    </lineage>
</organism>
<dbReference type="EMBL" id="BDGG01000008">
    <property type="protein sequence ID" value="GAV02309.1"/>
    <property type="molecule type" value="Genomic_DNA"/>
</dbReference>
<feature type="compositionally biased region" description="Basic and acidic residues" evidence="1">
    <location>
        <begin position="26"/>
        <end position="36"/>
    </location>
</feature>
<sequence>MHEAGNTARPLLERASGNSVVGIRKLRPETADDHSRQSRGGKATVPKQDETGPKTVIASSKKEAAGPKKEVKESVATNGSSQYAMNGKALRLFNPAHHFGTRKEDHINQCTRAPGYGKKLPQCNYNRLFSLQEADHHRVCCKKPVTALTSQVQYERLFPRHVGVVLGDEANWT</sequence>
<protein>
    <submittedName>
        <fullName evidence="2">Uncharacterized protein</fullName>
    </submittedName>
</protein>
<dbReference type="Proteomes" id="UP000186922">
    <property type="component" value="Unassembled WGS sequence"/>
</dbReference>
<proteinExistence type="predicted"/>
<keyword evidence="3" id="KW-1185">Reference proteome</keyword>
<reference evidence="2 3" key="1">
    <citation type="journal article" date="2016" name="Nat. Commun.">
        <title>Extremotolerant tardigrade genome and improved radiotolerance of human cultured cells by tardigrade-unique protein.</title>
        <authorList>
            <person name="Hashimoto T."/>
            <person name="Horikawa D.D."/>
            <person name="Saito Y."/>
            <person name="Kuwahara H."/>
            <person name="Kozuka-Hata H."/>
            <person name="Shin-I T."/>
            <person name="Minakuchi Y."/>
            <person name="Ohishi K."/>
            <person name="Motoyama A."/>
            <person name="Aizu T."/>
            <person name="Enomoto A."/>
            <person name="Kondo K."/>
            <person name="Tanaka S."/>
            <person name="Hara Y."/>
            <person name="Koshikawa S."/>
            <person name="Sagara H."/>
            <person name="Miura T."/>
            <person name="Yokobori S."/>
            <person name="Miyagawa K."/>
            <person name="Suzuki Y."/>
            <person name="Kubo T."/>
            <person name="Oyama M."/>
            <person name="Kohara Y."/>
            <person name="Fujiyama A."/>
            <person name="Arakawa K."/>
            <person name="Katayama T."/>
            <person name="Toyoda A."/>
            <person name="Kunieda T."/>
        </authorList>
    </citation>
    <scope>NUCLEOTIDE SEQUENCE [LARGE SCALE GENOMIC DNA]</scope>
    <source>
        <strain evidence="2 3">YOKOZUNA-1</strain>
    </source>
</reference>